<dbReference type="Pfam" id="PF08205">
    <property type="entry name" value="C2-set_2"/>
    <property type="match status" value="1"/>
</dbReference>
<evidence type="ECO:0000256" key="7">
    <source>
        <dbReference type="SAM" id="SignalP"/>
    </source>
</evidence>
<sequence length="868" mass="95996">MDRNTTAPPLGMLGSLVATLLFAMASPSDGTGGLGINAIGGGFNTAATNASEITGIFSRKGSRIVQQWSNDEDTTILQNDIINHRKPPQTLVGVAGSALDLPCNITAPTPDDSVALVLWYKDESTTPLYSLDARRGLLDQARHAASDLLNGRAYLSITHKPSTLKLKPLLEEDEGQYRCRVDFRKARTRNFDVLVTVVVPPKKPVIMDQNGELFHSLIGPYNEGDRLFLVCETEGGKPTPSLTWWRESVLLDDSYEVSPEGVVRNEIEITSLQRHDLMAVFTCQASNNNITVPVSKYVTVDMNFRPLEVSIEGNRRPLSANNPVELVCRATGSRPPATITWWKGNTKMKRTKERISIDGYVTTSILIFTPTSEDSGKYLSCRAENPLIPGSAIEDGWKLDINYVPQLTLKLGSKLRHAHIQESNDVYFECNIRSSPWVSEIGWKFEDQELHTNTSNGIIVSNQSLVLQKVQKSSRGRYTCTATNSEGTGESNEVFLRVQYAPLCKPGQKIIYGAARHEAVRVTCEVEADPREVSFHWQFNNTAESLEVVTFVNDGTMSTATYIPRTEFDYGTLLCWGTNIVGSQVEPCIYTIVPAGPPDSVENCSVTNQTEDSMIVECSPGYDGGLQQQFILEVHETALHRLQVNLSASSFPYFHVRGLPSGTHFVAVVYAANAKGRSQAVVMRTHTLPGPESQTRRENVWQVTFSPILIVLVSVIIGFVVIAMIVVIVMKCRTRHERHKGQILPRKAYKLQPGLSKEEENNEAGKSPGEEKGPDIIPDVSIPSEQSAEEGLDKHFLADAASMQLMGVNGLGQTITTISRPSRQMELEPEATLRDYSHITPQKRVKVLPMDECGTLHRPYVKNIQTDV</sequence>
<dbReference type="InterPro" id="IPR013162">
    <property type="entry name" value="CD80_C2-set"/>
</dbReference>
<dbReference type="EMBL" id="CAXIEN010000170">
    <property type="protein sequence ID" value="CAL1283696.1"/>
    <property type="molecule type" value="Genomic_DNA"/>
</dbReference>
<proteinExistence type="predicted"/>
<feature type="region of interest" description="Disordered" evidence="5">
    <location>
        <begin position="749"/>
        <end position="781"/>
    </location>
</feature>
<evidence type="ECO:0000313" key="10">
    <source>
        <dbReference type="EMBL" id="CAL1283696.1"/>
    </source>
</evidence>
<keyword evidence="11" id="KW-1185">Reference proteome</keyword>
<feature type="domain" description="Ig-like" evidence="8">
    <location>
        <begin position="405"/>
        <end position="497"/>
    </location>
</feature>
<dbReference type="GO" id="GO:0016020">
    <property type="term" value="C:membrane"/>
    <property type="evidence" value="ECO:0007669"/>
    <property type="project" value="UniProtKB-SubCell"/>
</dbReference>
<keyword evidence="6" id="KW-1133">Transmembrane helix</keyword>
<feature type="signal peptide" evidence="7">
    <location>
        <begin position="1"/>
        <end position="30"/>
    </location>
</feature>
<dbReference type="Gene3D" id="2.60.40.10">
    <property type="entry name" value="Immunoglobulins"/>
    <property type="match status" value="6"/>
</dbReference>
<keyword evidence="6" id="KW-0812">Transmembrane</keyword>
<evidence type="ECO:0000256" key="1">
    <source>
        <dbReference type="ARBA" id="ARBA00004167"/>
    </source>
</evidence>
<dbReference type="InterPro" id="IPR013783">
    <property type="entry name" value="Ig-like_fold"/>
</dbReference>
<dbReference type="SMART" id="SM00409">
    <property type="entry name" value="IG"/>
    <property type="match status" value="4"/>
</dbReference>
<comment type="subcellular location">
    <subcellularLocation>
        <location evidence="1">Membrane</location>
        <topology evidence="1">Single-pass membrane protein</topology>
    </subcellularLocation>
</comment>
<evidence type="ECO:0000256" key="6">
    <source>
        <dbReference type="SAM" id="Phobius"/>
    </source>
</evidence>
<feature type="domain" description="Fibronectin type-III" evidence="9">
    <location>
        <begin position="597"/>
        <end position="691"/>
    </location>
</feature>
<dbReference type="PROSITE" id="PS50835">
    <property type="entry name" value="IG_LIKE"/>
    <property type="match status" value="5"/>
</dbReference>
<keyword evidence="4" id="KW-1015">Disulfide bond</keyword>
<protein>
    <recommendedName>
        <fullName evidence="12">Nephrin/kirre</fullName>
    </recommendedName>
</protein>
<dbReference type="InterPro" id="IPR036116">
    <property type="entry name" value="FN3_sf"/>
</dbReference>
<keyword evidence="2" id="KW-0677">Repeat</keyword>
<accession>A0AAV2AI25</accession>
<dbReference type="InterPro" id="IPR013098">
    <property type="entry name" value="Ig_I-set"/>
</dbReference>
<dbReference type="PANTHER" id="PTHR23278:SF19">
    <property type="entry name" value="OBSCURIN"/>
    <property type="match status" value="1"/>
</dbReference>
<dbReference type="SUPFAM" id="SSF48726">
    <property type="entry name" value="Immunoglobulin"/>
    <property type="match status" value="5"/>
</dbReference>
<reference evidence="10 11" key="1">
    <citation type="submission" date="2024-04" db="EMBL/GenBank/DDBJ databases">
        <authorList>
            <person name="Rising A."/>
            <person name="Reimegard J."/>
            <person name="Sonavane S."/>
            <person name="Akerstrom W."/>
            <person name="Nylinder S."/>
            <person name="Hedman E."/>
            <person name="Kallberg Y."/>
        </authorList>
    </citation>
    <scope>NUCLEOTIDE SEQUENCE [LARGE SCALE GENOMIC DNA]</scope>
</reference>
<comment type="caution">
    <text evidence="10">The sequence shown here is derived from an EMBL/GenBank/DDBJ whole genome shotgun (WGS) entry which is preliminary data.</text>
</comment>
<gene>
    <name evidence="10" type="ORF">LARSCL_LOCUS12762</name>
</gene>
<dbReference type="SMART" id="SM00060">
    <property type="entry name" value="FN3"/>
    <property type="match status" value="1"/>
</dbReference>
<feature type="transmembrane region" description="Helical" evidence="6">
    <location>
        <begin position="705"/>
        <end position="730"/>
    </location>
</feature>
<evidence type="ECO:0000313" key="11">
    <source>
        <dbReference type="Proteomes" id="UP001497382"/>
    </source>
</evidence>
<evidence type="ECO:0000256" key="3">
    <source>
        <dbReference type="ARBA" id="ARBA00023136"/>
    </source>
</evidence>
<dbReference type="Pfam" id="PF07679">
    <property type="entry name" value="I-set"/>
    <property type="match status" value="1"/>
</dbReference>
<dbReference type="CDD" id="cd00063">
    <property type="entry name" value="FN3"/>
    <property type="match status" value="1"/>
</dbReference>
<dbReference type="AlphaFoldDB" id="A0AAV2AI25"/>
<dbReference type="SMART" id="SM00408">
    <property type="entry name" value="IGc2"/>
    <property type="match status" value="4"/>
</dbReference>
<evidence type="ECO:0000259" key="8">
    <source>
        <dbReference type="PROSITE" id="PS50835"/>
    </source>
</evidence>
<dbReference type="Proteomes" id="UP001497382">
    <property type="component" value="Unassembled WGS sequence"/>
</dbReference>
<dbReference type="PROSITE" id="PS50853">
    <property type="entry name" value="FN3"/>
    <property type="match status" value="1"/>
</dbReference>
<dbReference type="GO" id="GO:0009653">
    <property type="term" value="P:anatomical structure morphogenesis"/>
    <property type="evidence" value="ECO:0007669"/>
    <property type="project" value="UniProtKB-ARBA"/>
</dbReference>
<feature type="chain" id="PRO_5043931755" description="Nephrin/kirre" evidence="7">
    <location>
        <begin position="31"/>
        <end position="868"/>
    </location>
</feature>
<dbReference type="InterPro" id="IPR003599">
    <property type="entry name" value="Ig_sub"/>
</dbReference>
<feature type="domain" description="Ig-like" evidence="8">
    <location>
        <begin position="204"/>
        <end position="299"/>
    </location>
</feature>
<feature type="domain" description="Ig-like" evidence="8">
    <location>
        <begin position="96"/>
        <end position="196"/>
    </location>
</feature>
<dbReference type="SUPFAM" id="SSF49265">
    <property type="entry name" value="Fibronectin type III"/>
    <property type="match status" value="1"/>
</dbReference>
<dbReference type="InterPro" id="IPR003961">
    <property type="entry name" value="FN3_dom"/>
</dbReference>
<keyword evidence="3 6" id="KW-0472">Membrane</keyword>
<evidence type="ECO:0008006" key="12">
    <source>
        <dbReference type="Google" id="ProtNLM"/>
    </source>
</evidence>
<evidence type="ECO:0000259" key="9">
    <source>
        <dbReference type="PROSITE" id="PS50853"/>
    </source>
</evidence>
<keyword evidence="7" id="KW-0732">Signal</keyword>
<feature type="domain" description="Ig-like" evidence="8">
    <location>
        <begin position="306"/>
        <end position="385"/>
    </location>
</feature>
<evidence type="ECO:0000256" key="2">
    <source>
        <dbReference type="ARBA" id="ARBA00022737"/>
    </source>
</evidence>
<dbReference type="GO" id="GO:0030154">
    <property type="term" value="P:cell differentiation"/>
    <property type="evidence" value="ECO:0007669"/>
    <property type="project" value="UniProtKB-ARBA"/>
</dbReference>
<evidence type="ECO:0000256" key="5">
    <source>
        <dbReference type="SAM" id="MobiDB-lite"/>
    </source>
</evidence>
<dbReference type="InterPro" id="IPR003598">
    <property type="entry name" value="Ig_sub2"/>
</dbReference>
<evidence type="ECO:0000256" key="4">
    <source>
        <dbReference type="ARBA" id="ARBA00023157"/>
    </source>
</evidence>
<name>A0AAV2AI25_9ARAC</name>
<feature type="domain" description="Ig-like" evidence="8">
    <location>
        <begin position="506"/>
        <end position="575"/>
    </location>
</feature>
<dbReference type="InterPro" id="IPR036179">
    <property type="entry name" value="Ig-like_dom_sf"/>
</dbReference>
<dbReference type="PANTHER" id="PTHR23278">
    <property type="entry name" value="SIDESTEP PROTEIN"/>
    <property type="match status" value="1"/>
</dbReference>
<organism evidence="10 11">
    <name type="scientific">Larinioides sclopetarius</name>
    <dbReference type="NCBI Taxonomy" id="280406"/>
    <lineage>
        <taxon>Eukaryota</taxon>
        <taxon>Metazoa</taxon>
        <taxon>Ecdysozoa</taxon>
        <taxon>Arthropoda</taxon>
        <taxon>Chelicerata</taxon>
        <taxon>Arachnida</taxon>
        <taxon>Araneae</taxon>
        <taxon>Araneomorphae</taxon>
        <taxon>Entelegynae</taxon>
        <taxon>Araneoidea</taxon>
        <taxon>Araneidae</taxon>
        <taxon>Larinioides</taxon>
    </lineage>
</organism>
<dbReference type="InterPro" id="IPR007110">
    <property type="entry name" value="Ig-like_dom"/>
</dbReference>